<dbReference type="Pfam" id="PF04480">
    <property type="entry name" value="DUF559"/>
    <property type="match status" value="1"/>
</dbReference>
<keyword evidence="2" id="KW-0540">Nuclease</keyword>
<reference evidence="2 3" key="1">
    <citation type="submission" date="2024-09" db="EMBL/GenBank/DDBJ databases">
        <authorList>
            <person name="Sun Q."/>
            <person name="Mori K."/>
        </authorList>
    </citation>
    <scope>NUCLEOTIDE SEQUENCE [LARGE SCALE GENOMIC DNA]</scope>
    <source>
        <strain evidence="2 3">TBRC 3947</strain>
    </source>
</reference>
<dbReference type="InterPro" id="IPR007569">
    <property type="entry name" value="DUF559"/>
</dbReference>
<organism evidence="2 3">
    <name type="scientific">Phytohabitans kaempferiae</name>
    <dbReference type="NCBI Taxonomy" id="1620943"/>
    <lineage>
        <taxon>Bacteria</taxon>
        <taxon>Bacillati</taxon>
        <taxon>Actinomycetota</taxon>
        <taxon>Actinomycetes</taxon>
        <taxon>Micromonosporales</taxon>
        <taxon>Micromonosporaceae</taxon>
    </lineage>
</organism>
<protein>
    <submittedName>
        <fullName evidence="2">Endonuclease domain-containing protein</fullName>
    </submittedName>
</protein>
<dbReference type="GO" id="GO:0004519">
    <property type="term" value="F:endonuclease activity"/>
    <property type="evidence" value="ECO:0007669"/>
    <property type="project" value="UniProtKB-KW"/>
</dbReference>
<keyword evidence="2" id="KW-0378">Hydrolase</keyword>
<comment type="caution">
    <text evidence="2">The sequence shown here is derived from an EMBL/GenBank/DDBJ whole genome shotgun (WGS) entry which is preliminary data.</text>
</comment>
<keyword evidence="2" id="KW-0255">Endonuclease</keyword>
<accession>A0ABV6MD81</accession>
<dbReference type="EMBL" id="JBHLUH010000074">
    <property type="protein sequence ID" value="MFC0532665.1"/>
    <property type="molecule type" value="Genomic_DNA"/>
</dbReference>
<evidence type="ECO:0000259" key="1">
    <source>
        <dbReference type="Pfam" id="PF04480"/>
    </source>
</evidence>
<name>A0ABV6MD81_9ACTN</name>
<feature type="domain" description="DUF559" evidence="1">
    <location>
        <begin position="249"/>
        <end position="312"/>
    </location>
</feature>
<gene>
    <name evidence="2" type="ORF">ACFFIA_34095</name>
</gene>
<proteinExistence type="predicted"/>
<dbReference type="RefSeq" id="WP_377259157.1">
    <property type="nucleotide sequence ID" value="NZ_JBHLUH010000074.1"/>
</dbReference>
<evidence type="ECO:0000313" key="2">
    <source>
        <dbReference type="EMBL" id="MFC0532665.1"/>
    </source>
</evidence>
<evidence type="ECO:0000313" key="3">
    <source>
        <dbReference type="Proteomes" id="UP001589867"/>
    </source>
</evidence>
<dbReference type="Proteomes" id="UP001589867">
    <property type="component" value="Unassembled WGS sequence"/>
</dbReference>
<sequence length="317" mass="34866">MPIPGHAASALDWLLFEQAGVVTAAHAAALLGRARVRGLLASGRWRRVCRGVLVSHNGPLTAGQALWVAVLATHPSGAPGHGALLAGLTAACEGGLRWSRPGPLYVLVPAGHPYPDLRRRLPLDMPAVVVHRTSVLPGDHVRAGRPPRTAMPRSIVDAAQWARTDDAARTVVAAACQQRRVAPEELRAVLSVMPRARRRALVLETADLAAGGATALSEIDFLRLCRRHRLPAPDLQERRLDGDGRSRYLDAYWREQRVHVEVDGAHHMDAGQWEADMRRQNEIWIRGDRVLRYSAWQVRHQPDYVVAQLRAALGLRI</sequence>
<keyword evidence="3" id="KW-1185">Reference proteome</keyword>